<proteinExistence type="predicted"/>
<accession>A0A2P6Q3H3</accession>
<dbReference type="AlphaFoldDB" id="A0A2P6Q3H3"/>
<keyword evidence="4" id="KW-1185">Reference proteome</keyword>
<gene>
    <name evidence="3" type="ORF">RchiOBHm_Chr5g0006081</name>
</gene>
<name>A0A2P6Q3H3_ROSCH</name>
<reference evidence="3 4" key="1">
    <citation type="journal article" date="2018" name="Nat. Genet.">
        <title>The Rosa genome provides new insights in the design of modern roses.</title>
        <authorList>
            <person name="Bendahmane M."/>
        </authorList>
    </citation>
    <scope>NUCLEOTIDE SEQUENCE [LARGE SCALE GENOMIC DNA]</scope>
    <source>
        <strain evidence="4">cv. Old Blush</strain>
    </source>
</reference>
<protein>
    <recommendedName>
        <fullName evidence="2">Disease resistance protein winged helix domain-containing protein</fullName>
    </recommendedName>
</protein>
<sequence length="85" mass="9725">MASYIVAFCRKTVIQCGNIVRLWIAEGFVEQVRGAKLEGIANSYIAELSGRFILQVVRREPSGRIKQFKMPLRSITRTCPFNFRS</sequence>
<dbReference type="InterPro" id="IPR058922">
    <property type="entry name" value="WHD_DRP"/>
</dbReference>
<evidence type="ECO:0000313" key="3">
    <source>
        <dbReference type="EMBL" id="PRQ28723.1"/>
    </source>
</evidence>
<dbReference type="EMBL" id="PDCK01000043">
    <property type="protein sequence ID" value="PRQ28723.1"/>
    <property type="molecule type" value="Genomic_DNA"/>
</dbReference>
<comment type="caution">
    <text evidence="3">The sequence shown here is derived from an EMBL/GenBank/DDBJ whole genome shotgun (WGS) entry which is preliminary data.</text>
</comment>
<feature type="domain" description="Disease resistance protein winged helix" evidence="2">
    <location>
        <begin position="8"/>
        <end position="70"/>
    </location>
</feature>
<evidence type="ECO:0000313" key="4">
    <source>
        <dbReference type="Proteomes" id="UP000238479"/>
    </source>
</evidence>
<organism evidence="3 4">
    <name type="scientific">Rosa chinensis</name>
    <name type="common">China rose</name>
    <dbReference type="NCBI Taxonomy" id="74649"/>
    <lineage>
        <taxon>Eukaryota</taxon>
        <taxon>Viridiplantae</taxon>
        <taxon>Streptophyta</taxon>
        <taxon>Embryophyta</taxon>
        <taxon>Tracheophyta</taxon>
        <taxon>Spermatophyta</taxon>
        <taxon>Magnoliopsida</taxon>
        <taxon>eudicotyledons</taxon>
        <taxon>Gunneridae</taxon>
        <taxon>Pentapetalae</taxon>
        <taxon>rosids</taxon>
        <taxon>fabids</taxon>
        <taxon>Rosales</taxon>
        <taxon>Rosaceae</taxon>
        <taxon>Rosoideae</taxon>
        <taxon>Rosoideae incertae sedis</taxon>
        <taxon>Rosa</taxon>
    </lineage>
</organism>
<dbReference type="Gramene" id="PRQ28723">
    <property type="protein sequence ID" value="PRQ28723"/>
    <property type="gene ID" value="RchiOBHm_Chr5g0006081"/>
</dbReference>
<dbReference type="Pfam" id="PF23559">
    <property type="entry name" value="WHD_DRP"/>
    <property type="match status" value="1"/>
</dbReference>
<evidence type="ECO:0000256" key="1">
    <source>
        <dbReference type="ARBA" id="ARBA00022737"/>
    </source>
</evidence>
<keyword evidence="1" id="KW-0677">Repeat</keyword>
<dbReference type="Proteomes" id="UP000238479">
    <property type="component" value="Chromosome 5"/>
</dbReference>
<evidence type="ECO:0000259" key="2">
    <source>
        <dbReference type="Pfam" id="PF23559"/>
    </source>
</evidence>